<evidence type="ECO:0000256" key="1">
    <source>
        <dbReference type="ARBA" id="ARBA00004173"/>
    </source>
</evidence>
<dbReference type="Gene3D" id="1.20.5.500">
    <property type="entry name" value="Single helix bin"/>
    <property type="match status" value="1"/>
</dbReference>
<protein>
    <submittedName>
        <fullName evidence="6">Uncharacterized protein</fullName>
    </submittedName>
</protein>
<dbReference type="Pfam" id="PF04568">
    <property type="entry name" value="IATP"/>
    <property type="match status" value="1"/>
</dbReference>
<evidence type="ECO:0000313" key="6">
    <source>
        <dbReference type="EMBL" id="JAS96418.1"/>
    </source>
</evidence>
<sequence>VQLINNNFERTTICSHIFFKRYKRYVTFTRSKFQTAMASLVTTIVRGLKTCAPTACYAGAVREAGGVLAQREKAQEDQYFYNLQKYQLKRLRDDCDKKIKYHRDQIDKHTEAIRREEQKFK</sequence>
<proteinExistence type="inferred from homology"/>
<dbReference type="EMBL" id="GECU01011288">
    <property type="protein sequence ID" value="JAS96418.1"/>
    <property type="molecule type" value="Transcribed_RNA"/>
</dbReference>
<organism evidence="6">
    <name type="scientific">Homalodisca liturata</name>
    <dbReference type="NCBI Taxonomy" id="320908"/>
    <lineage>
        <taxon>Eukaryota</taxon>
        <taxon>Metazoa</taxon>
        <taxon>Ecdysozoa</taxon>
        <taxon>Arthropoda</taxon>
        <taxon>Hexapoda</taxon>
        <taxon>Insecta</taxon>
        <taxon>Pterygota</taxon>
        <taxon>Neoptera</taxon>
        <taxon>Paraneoptera</taxon>
        <taxon>Hemiptera</taxon>
        <taxon>Auchenorrhyncha</taxon>
        <taxon>Membracoidea</taxon>
        <taxon>Cicadellidae</taxon>
        <taxon>Cicadellinae</taxon>
        <taxon>Proconiini</taxon>
        <taxon>Homalodisca</taxon>
    </lineage>
</organism>
<dbReference type="GO" id="GO:0005739">
    <property type="term" value="C:mitochondrion"/>
    <property type="evidence" value="ECO:0007669"/>
    <property type="project" value="UniProtKB-SubCell"/>
</dbReference>
<dbReference type="InterPro" id="IPR007648">
    <property type="entry name" value="ATPase_inhibitor_mt"/>
</dbReference>
<keyword evidence="4" id="KW-0175">Coiled coil</keyword>
<name>A0A1B6JBA5_9HEMI</name>
<comment type="similarity">
    <text evidence="2">Belongs to the ATPase inhibitor family.</text>
</comment>
<dbReference type="AlphaFoldDB" id="A0A1B6JBA5"/>
<keyword evidence="3" id="KW-0809">Transit peptide</keyword>
<gene>
    <name evidence="6" type="ORF">g.13321</name>
</gene>
<dbReference type="SUPFAM" id="SSF64602">
    <property type="entry name" value="F1 ATPase inhibitor, IF1, C-terminal domain"/>
    <property type="match status" value="1"/>
</dbReference>
<reference evidence="6" key="1">
    <citation type="submission" date="2015-11" db="EMBL/GenBank/DDBJ databases">
        <title>De novo transcriptome assembly of four potential Pierce s Disease insect vectors from Arizona vineyards.</title>
        <authorList>
            <person name="Tassone E.E."/>
        </authorList>
    </citation>
    <scope>NUCLEOTIDE SEQUENCE</scope>
</reference>
<evidence type="ECO:0000256" key="5">
    <source>
        <dbReference type="ARBA" id="ARBA00023128"/>
    </source>
</evidence>
<comment type="subcellular location">
    <subcellularLocation>
        <location evidence="1">Mitochondrion</location>
    </subcellularLocation>
</comment>
<evidence type="ECO:0000256" key="2">
    <source>
        <dbReference type="ARBA" id="ARBA00010901"/>
    </source>
</evidence>
<feature type="non-terminal residue" evidence="6">
    <location>
        <position position="1"/>
    </location>
</feature>
<dbReference type="PANTHER" id="PTHR48417">
    <property type="entry name" value="ATP SYNTHASE F1 SUBUNIT EPSILON"/>
    <property type="match status" value="1"/>
</dbReference>
<dbReference type="GO" id="GO:0042030">
    <property type="term" value="F:ATPase inhibitor activity"/>
    <property type="evidence" value="ECO:0007669"/>
    <property type="project" value="InterPro"/>
</dbReference>
<accession>A0A1B6JBA5</accession>
<keyword evidence="5" id="KW-0496">Mitochondrion</keyword>
<dbReference type="PANTHER" id="PTHR48417:SF1">
    <property type="entry name" value="ATP SYNTHASE F1 SUBUNIT EPSILON"/>
    <property type="match status" value="1"/>
</dbReference>
<evidence type="ECO:0000256" key="4">
    <source>
        <dbReference type="ARBA" id="ARBA00023054"/>
    </source>
</evidence>
<evidence type="ECO:0000256" key="3">
    <source>
        <dbReference type="ARBA" id="ARBA00022946"/>
    </source>
</evidence>